<organism evidence="1 2">
    <name type="scientific">Panagrolaimus sp. ES5</name>
    <dbReference type="NCBI Taxonomy" id="591445"/>
    <lineage>
        <taxon>Eukaryota</taxon>
        <taxon>Metazoa</taxon>
        <taxon>Ecdysozoa</taxon>
        <taxon>Nematoda</taxon>
        <taxon>Chromadorea</taxon>
        <taxon>Rhabditida</taxon>
        <taxon>Tylenchina</taxon>
        <taxon>Panagrolaimomorpha</taxon>
        <taxon>Panagrolaimoidea</taxon>
        <taxon>Panagrolaimidae</taxon>
        <taxon>Panagrolaimus</taxon>
    </lineage>
</organism>
<name>A0AC34FGM9_9BILA</name>
<sequence>MDAPDSPSIDAKPKLVDGKIVWSGGPSLKQHFSLPYSIMYYMAKNPSSAEAYNKLIQCCKYFFEKNPILVAADLFCETTLCSNPQCDGDNEERCCANIDLNKLSSKIWLTNNLSLAEDNISIFASLIVPKLYRWKSVKFFLIQNGLMYNDFKSYAALLTDIDFYVTRIIDDDDGSVVMLDKILEATINIKFFE</sequence>
<dbReference type="WBParaSite" id="ES5_v2.g16357.t1">
    <property type="protein sequence ID" value="ES5_v2.g16357.t1"/>
    <property type="gene ID" value="ES5_v2.g16357"/>
</dbReference>
<accession>A0AC34FGM9</accession>
<reference evidence="2" key="1">
    <citation type="submission" date="2022-11" db="UniProtKB">
        <authorList>
            <consortium name="WormBaseParasite"/>
        </authorList>
    </citation>
    <scope>IDENTIFICATION</scope>
</reference>
<evidence type="ECO:0000313" key="2">
    <source>
        <dbReference type="WBParaSite" id="ES5_v2.g16357.t1"/>
    </source>
</evidence>
<dbReference type="Proteomes" id="UP000887579">
    <property type="component" value="Unplaced"/>
</dbReference>
<proteinExistence type="predicted"/>
<evidence type="ECO:0000313" key="1">
    <source>
        <dbReference type="Proteomes" id="UP000887579"/>
    </source>
</evidence>
<protein>
    <submittedName>
        <fullName evidence="2">Uncharacterized protein</fullName>
    </submittedName>
</protein>